<evidence type="ECO:0000313" key="2">
    <source>
        <dbReference type="EMBL" id="HJG27437.1"/>
    </source>
</evidence>
<dbReference type="AlphaFoldDB" id="A0A921III4"/>
<dbReference type="InterPro" id="IPR027413">
    <property type="entry name" value="GROEL-like_equatorial_sf"/>
</dbReference>
<comment type="caution">
    <text evidence="2">The sequence shown here is derived from an EMBL/GenBank/DDBJ whole genome shotgun (WGS) entry which is preliminary data.</text>
</comment>
<organism evidence="2 3">
    <name type="scientific">Subdoligranulum variabile</name>
    <dbReference type="NCBI Taxonomy" id="214851"/>
    <lineage>
        <taxon>Bacteria</taxon>
        <taxon>Bacillati</taxon>
        <taxon>Bacillota</taxon>
        <taxon>Clostridia</taxon>
        <taxon>Eubacteriales</taxon>
        <taxon>Oscillospiraceae</taxon>
        <taxon>Subdoligranulum</taxon>
    </lineage>
</organism>
<evidence type="ECO:0000313" key="3">
    <source>
        <dbReference type="Proteomes" id="UP000782880"/>
    </source>
</evidence>
<protein>
    <submittedName>
        <fullName evidence="2">Uncharacterized protein</fullName>
    </submittedName>
</protein>
<comment type="similarity">
    <text evidence="1">Belongs to the chaperonin (HSP60) family.</text>
</comment>
<evidence type="ECO:0000256" key="1">
    <source>
        <dbReference type="ARBA" id="ARBA00006607"/>
    </source>
</evidence>
<proteinExistence type="inferred from homology"/>
<sequence length="198" mass="21555">MYATRSYSLCDNRLSVGLSGIAAIATKTYGTGCGIVYRNASGRSEQAIQFTDFLDKAWMQNGPMEDARAVLASLDWPNDGTKTAVLLAAGVIQSLQENLQDGRKILDSLPAASAFAQEQIKRMARERDGMLVGGGLWLINLIRPLVYFADETRNSSARVLADAAAKPLQAIAENAGARFHEVYERVRAAAPNQFYSLH</sequence>
<reference evidence="2" key="1">
    <citation type="journal article" date="2021" name="PeerJ">
        <title>Extensive microbial diversity within the chicken gut microbiome revealed by metagenomics and culture.</title>
        <authorList>
            <person name="Gilroy R."/>
            <person name="Ravi A."/>
            <person name="Getino M."/>
            <person name="Pursley I."/>
            <person name="Horton D.L."/>
            <person name="Alikhan N.F."/>
            <person name="Baker D."/>
            <person name="Gharbi K."/>
            <person name="Hall N."/>
            <person name="Watson M."/>
            <person name="Adriaenssens E.M."/>
            <person name="Foster-Nyarko E."/>
            <person name="Jarju S."/>
            <person name="Secka A."/>
            <person name="Antonio M."/>
            <person name="Oren A."/>
            <person name="Chaudhuri R.R."/>
            <person name="La Ragione R."/>
            <person name="Hildebrand F."/>
            <person name="Pallen M.J."/>
        </authorList>
    </citation>
    <scope>NUCLEOTIDE SEQUENCE</scope>
    <source>
        <strain evidence="2">ChiBcec21-2208</strain>
    </source>
</reference>
<feature type="non-terminal residue" evidence="2">
    <location>
        <position position="198"/>
    </location>
</feature>
<name>A0A921III4_9FIRM</name>
<reference evidence="2" key="2">
    <citation type="submission" date="2021-09" db="EMBL/GenBank/DDBJ databases">
        <authorList>
            <person name="Gilroy R."/>
        </authorList>
    </citation>
    <scope>NUCLEOTIDE SEQUENCE</scope>
    <source>
        <strain evidence="2">ChiBcec21-2208</strain>
    </source>
</reference>
<dbReference type="Proteomes" id="UP000782880">
    <property type="component" value="Unassembled WGS sequence"/>
</dbReference>
<gene>
    <name evidence="2" type="ORF">K8V20_02155</name>
</gene>
<accession>A0A921III4</accession>
<dbReference type="EMBL" id="DYVE01000059">
    <property type="protein sequence ID" value="HJG27437.1"/>
    <property type="molecule type" value="Genomic_DNA"/>
</dbReference>
<dbReference type="Gene3D" id="1.10.560.10">
    <property type="entry name" value="GroEL-like equatorial domain"/>
    <property type="match status" value="1"/>
</dbReference>
<dbReference type="SUPFAM" id="SSF48592">
    <property type="entry name" value="GroEL equatorial domain-like"/>
    <property type="match status" value="1"/>
</dbReference>